<evidence type="ECO:0000313" key="1">
    <source>
        <dbReference type="EMBL" id="OCT82245.1"/>
    </source>
</evidence>
<protein>
    <submittedName>
        <fullName evidence="1">Uncharacterized protein</fullName>
    </submittedName>
</protein>
<evidence type="ECO:0000313" key="2">
    <source>
        <dbReference type="Proteomes" id="UP000694892"/>
    </source>
</evidence>
<dbReference type="EMBL" id="CM004473">
    <property type="protein sequence ID" value="OCT82245.1"/>
    <property type="molecule type" value="Genomic_DNA"/>
</dbReference>
<name>A0A974D133_XENLA</name>
<accession>A0A974D133</accession>
<dbReference type="Proteomes" id="UP000694892">
    <property type="component" value="Chromosome 4S"/>
</dbReference>
<proteinExistence type="predicted"/>
<reference evidence="2" key="1">
    <citation type="journal article" date="2016" name="Nature">
        <title>Genome evolution in the allotetraploid frog Xenopus laevis.</title>
        <authorList>
            <person name="Session A.M."/>
            <person name="Uno Y."/>
            <person name="Kwon T."/>
            <person name="Chapman J.A."/>
            <person name="Toyoda A."/>
            <person name="Takahashi S."/>
            <person name="Fukui A."/>
            <person name="Hikosaka A."/>
            <person name="Suzuki A."/>
            <person name="Kondo M."/>
            <person name="van Heeringen S.J."/>
            <person name="Quigley I."/>
            <person name="Heinz S."/>
            <person name="Ogino H."/>
            <person name="Ochi H."/>
            <person name="Hellsten U."/>
            <person name="Lyons J.B."/>
            <person name="Simakov O."/>
            <person name="Putnam N."/>
            <person name="Stites J."/>
            <person name="Kuroki Y."/>
            <person name="Tanaka T."/>
            <person name="Michiue T."/>
            <person name="Watanabe M."/>
            <person name="Bogdanovic O."/>
            <person name="Lister R."/>
            <person name="Georgiou G."/>
            <person name="Paranjpe S.S."/>
            <person name="van Kruijsbergen I."/>
            <person name="Shu S."/>
            <person name="Carlson J."/>
            <person name="Kinoshita T."/>
            <person name="Ohta Y."/>
            <person name="Mawaribuchi S."/>
            <person name="Jenkins J."/>
            <person name="Grimwood J."/>
            <person name="Schmutz J."/>
            <person name="Mitros T."/>
            <person name="Mozaffari S.V."/>
            <person name="Suzuki Y."/>
            <person name="Haramoto Y."/>
            <person name="Yamamoto T.S."/>
            <person name="Takagi C."/>
            <person name="Heald R."/>
            <person name="Miller K."/>
            <person name="Haudenschild C."/>
            <person name="Kitzman J."/>
            <person name="Nakayama T."/>
            <person name="Izutsu Y."/>
            <person name="Robert J."/>
            <person name="Fortriede J."/>
            <person name="Burns K."/>
            <person name="Lotay V."/>
            <person name="Karimi K."/>
            <person name="Yasuoka Y."/>
            <person name="Dichmann D.S."/>
            <person name="Flajnik M.F."/>
            <person name="Houston D.W."/>
            <person name="Shendure J."/>
            <person name="DuPasquier L."/>
            <person name="Vize P.D."/>
            <person name="Zorn A.M."/>
            <person name="Ito M."/>
            <person name="Marcotte E.M."/>
            <person name="Wallingford J.B."/>
            <person name="Ito Y."/>
            <person name="Asashima M."/>
            <person name="Ueno N."/>
            <person name="Matsuda Y."/>
            <person name="Veenstra G.J."/>
            <person name="Fujiyama A."/>
            <person name="Harland R.M."/>
            <person name="Taira M."/>
            <person name="Rokhsar D.S."/>
        </authorList>
    </citation>
    <scope>NUCLEOTIDE SEQUENCE [LARGE SCALE GENOMIC DNA]</scope>
    <source>
        <strain evidence="2">J</strain>
    </source>
</reference>
<sequence length="114" mass="13165">MQGMCLPTIAQYTFSKTKTKWPLAHVLKDKDKMATGTCAISKWRRLPLFSAQQGLETWFVIQIGRIVTQPPILKLVKIKAIQSSQTKYFLKDETYRVAILKQTPLSRQTENEHK</sequence>
<dbReference type="AlphaFoldDB" id="A0A974D133"/>
<gene>
    <name evidence="1" type="ORF">XELAEV_18024762mg</name>
</gene>
<organism evidence="1 2">
    <name type="scientific">Xenopus laevis</name>
    <name type="common">African clawed frog</name>
    <dbReference type="NCBI Taxonomy" id="8355"/>
    <lineage>
        <taxon>Eukaryota</taxon>
        <taxon>Metazoa</taxon>
        <taxon>Chordata</taxon>
        <taxon>Craniata</taxon>
        <taxon>Vertebrata</taxon>
        <taxon>Euteleostomi</taxon>
        <taxon>Amphibia</taxon>
        <taxon>Batrachia</taxon>
        <taxon>Anura</taxon>
        <taxon>Pipoidea</taxon>
        <taxon>Pipidae</taxon>
        <taxon>Xenopodinae</taxon>
        <taxon>Xenopus</taxon>
        <taxon>Xenopus</taxon>
    </lineage>
</organism>